<dbReference type="GO" id="GO:0006950">
    <property type="term" value="P:response to stress"/>
    <property type="evidence" value="ECO:0007669"/>
    <property type="project" value="TreeGrafter"/>
</dbReference>
<accession>A0A9W6LIB3</accession>
<keyword evidence="3" id="KW-1185">Reference proteome</keyword>
<dbReference type="PANTHER" id="PTHR33164:SF43">
    <property type="entry name" value="HTH-TYPE TRANSCRIPTIONAL REPRESSOR YETL"/>
    <property type="match status" value="1"/>
</dbReference>
<dbReference type="PANTHER" id="PTHR33164">
    <property type="entry name" value="TRANSCRIPTIONAL REGULATOR, MARR FAMILY"/>
    <property type="match status" value="1"/>
</dbReference>
<feature type="domain" description="HTH marR-type" evidence="1">
    <location>
        <begin position="27"/>
        <end position="159"/>
    </location>
</feature>
<dbReference type="InterPro" id="IPR000835">
    <property type="entry name" value="HTH_MarR-typ"/>
</dbReference>
<organism evidence="2 3">
    <name type="scientific">Glycomyces algeriensis</name>
    <dbReference type="NCBI Taxonomy" id="256037"/>
    <lineage>
        <taxon>Bacteria</taxon>
        <taxon>Bacillati</taxon>
        <taxon>Actinomycetota</taxon>
        <taxon>Actinomycetes</taxon>
        <taxon>Glycomycetales</taxon>
        <taxon>Glycomycetaceae</taxon>
        <taxon>Glycomyces</taxon>
    </lineage>
</organism>
<dbReference type="Gene3D" id="1.10.10.10">
    <property type="entry name" value="Winged helix-like DNA-binding domain superfamily/Winged helix DNA-binding domain"/>
    <property type="match status" value="1"/>
</dbReference>
<dbReference type="SUPFAM" id="SSF46785">
    <property type="entry name" value="Winged helix' DNA-binding domain"/>
    <property type="match status" value="1"/>
</dbReference>
<dbReference type="InterPro" id="IPR039422">
    <property type="entry name" value="MarR/SlyA-like"/>
</dbReference>
<dbReference type="RefSeq" id="WP_281846901.1">
    <property type="nucleotide sequence ID" value="NZ_BAAAOL010000007.1"/>
</dbReference>
<proteinExistence type="predicted"/>
<dbReference type="SMART" id="SM00347">
    <property type="entry name" value="HTH_MARR"/>
    <property type="match status" value="1"/>
</dbReference>
<protein>
    <recommendedName>
        <fullName evidence="1">HTH marR-type domain-containing protein</fullName>
    </recommendedName>
</protein>
<evidence type="ECO:0000313" key="2">
    <source>
        <dbReference type="EMBL" id="GLI44428.1"/>
    </source>
</evidence>
<dbReference type="Pfam" id="PF12802">
    <property type="entry name" value="MarR_2"/>
    <property type="match status" value="1"/>
</dbReference>
<dbReference type="Proteomes" id="UP001144313">
    <property type="component" value="Unassembled WGS sequence"/>
</dbReference>
<dbReference type="EMBL" id="BSDT01000001">
    <property type="protein sequence ID" value="GLI44428.1"/>
    <property type="molecule type" value="Genomic_DNA"/>
</dbReference>
<dbReference type="PROSITE" id="PS50995">
    <property type="entry name" value="HTH_MARR_2"/>
    <property type="match status" value="1"/>
</dbReference>
<evidence type="ECO:0000313" key="3">
    <source>
        <dbReference type="Proteomes" id="UP001144313"/>
    </source>
</evidence>
<evidence type="ECO:0000259" key="1">
    <source>
        <dbReference type="PROSITE" id="PS50995"/>
    </source>
</evidence>
<gene>
    <name evidence="2" type="ORF">GALLR39Z86_42780</name>
</gene>
<dbReference type="GO" id="GO:0003700">
    <property type="term" value="F:DNA-binding transcription factor activity"/>
    <property type="evidence" value="ECO:0007669"/>
    <property type="project" value="InterPro"/>
</dbReference>
<dbReference type="AlphaFoldDB" id="A0A9W6LIB3"/>
<name>A0A9W6LIB3_9ACTN</name>
<reference evidence="2" key="1">
    <citation type="submission" date="2022-12" db="EMBL/GenBank/DDBJ databases">
        <title>Reference genome sequencing for broad-spectrum identification of bacterial and archaeal isolates by mass spectrometry.</title>
        <authorList>
            <person name="Sekiguchi Y."/>
            <person name="Tourlousse D.M."/>
        </authorList>
    </citation>
    <scope>NUCLEOTIDE SEQUENCE</scope>
    <source>
        <strain evidence="2">LLR39Z86</strain>
    </source>
</reference>
<dbReference type="InterPro" id="IPR036390">
    <property type="entry name" value="WH_DNA-bd_sf"/>
</dbReference>
<comment type="caution">
    <text evidence="2">The sequence shown here is derived from an EMBL/GenBank/DDBJ whole genome shotgun (WGS) entry which is preliminary data.</text>
</comment>
<sequence>MNDPYGGAHPVAERSDNIGHMTLLAIDQRIGNHLKRAEQELMAAKTAALRPFDLNVPQYTLLLVVAQEPGLSGAELARRCLVTPQTMSSVLRTLESRELVKREPHPVHSHVHEVRLTRKARELLNDADRAACEVELRLGAAFSEEESRLLLDLLGRCTATLTEITAEQRTRMRG</sequence>
<dbReference type="InterPro" id="IPR036388">
    <property type="entry name" value="WH-like_DNA-bd_sf"/>
</dbReference>